<dbReference type="PANTHER" id="PTHR10694:SF113">
    <property type="entry name" value="PROTEIN JUMONJI"/>
    <property type="match status" value="1"/>
</dbReference>
<dbReference type="PROSITE" id="PS51184">
    <property type="entry name" value="JMJC"/>
    <property type="match status" value="1"/>
</dbReference>
<dbReference type="GO" id="GO:0034647">
    <property type="term" value="F:histone H3K4me/H3K4me2/H3K4me3 demethylase activity"/>
    <property type="evidence" value="ECO:0007669"/>
    <property type="project" value="TreeGrafter"/>
</dbReference>
<dbReference type="Pfam" id="PF02373">
    <property type="entry name" value="JmjC"/>
    <property type="match status" value="1"/>
</dbReference>
<evidence type="ECO:0000313" key="7">
    <source>
        <dbReference type="Proteomes" id="UP001151529"/>
    </source>
</evidence>
<evidence type="ECO:0000256" key="1">
    <source>
        <dbReference type="ARBA" id="ARBA00004123"/>
    </source>
</evidence>
<dbReference type="OrthoDB" id="1678912at2759"/>
<dbReference type="InterPro" id="IPR004198">
    <property type="entry name" value="Znf_C5HC2"/>
</dbReference>
<evidence type="ECO:0000256" key="2">
    <source>
        <dbReference type="ARBA" id="ARBA00023242"/>
    </source>
</evidence>
<dbReference type="Pfam" id="PF02928">
    <property type="entry name" value="zf-C5HC2"/>
    <property type="match status" value="1"/>
</dbReference>
<dbReference type="EMBL" id="JAPFFL010000011">
    <property type="protein sequence ID" value="KAJ6694095.1"/>
    <property type="molecule type" value="Genomic_DNA"/>
</dbReference>
<dbReference type="PROSITE" id="PS51183">
    <property type="entry name" value="JMJN"/>
    <property type="match status" value="1"/>
</dbReference>
<evidence type="ECO:0000313" key="6">
    <source>
        <dbReference type="EMBL" id="KAJ6694095.1"/>
    </source>
</evidence>
<feature type="domain" description="JmjN" evidence="4">
    <location>
        <begin position="147"/>
        <end position="188"/>
    </location>
</feature>
<dbReference type="GO" id="GO:0010468">
    <property type="term" value="P:regulation of gene expression"/>
    <property type="evidence" value="ECO:0007669"/>
    <property type="project" value="TreeGrafter"/>
</dbReference>
<keyword evidence="2" id="KW-0539">Nucleus</keyword>
<reference evidence="6" key="2">
    <citation type="journal article" date="2023" name="Int. J. Mol. Sci.">
        <title>De Novo Assembly and Annotation of 11 Diverse Shrub Willow (Salix) Genomes Reveals Novel Gene Organization in Sex-Linked Regions.</title>
        <authorList>
            <person name="Hyden B."/>
            <person name="Feng K."/>
            <person name="Yates T.B."/>
            <person name="Jawdy S."/>
            <person name="Cereghino C."/>
            <person name="Smart L.B."/>
            <person name="Muchero W."/>
        </authorList>
    </citation>
    <scope>NUCLEOTIDE SEQUENCE [LARGE SCALE GENOMIC DNA]</scope>
    <source>
        <tissue evidence="6">Shoot tip</tissue>
    </source>
</reference>
<reference evidence="6" key="1">
    <citation type="submission" date="2022-11" db="EMBL/GenBank/DDBJ databases">
        <authorList>
            <person name="Hyden B.L."/>
            <person name="Feng K."/>
            <person name="Yates T."/>
            <person name="Jawdy S."/>
            <person name="Smart L.B."/>
            <person name="Muchero W."/>
        </authorList>
    </citation>
    <scope>NUCLEOTIDE SEQUENCE</scope>
    <source>
        <tissue evidence="6">Shoot tip</tissue>
    </source>
</reference>
<comment type="caution">
    <text evidence="6">The sequence shown here is derived from an EMBL/GenBank/DDBJ whole genome shotgun (WGS) entry which is preliminary data.</text>
</comment>
<evidence type="ECO:0000259" key="5">
    <source>
        <dbReference type="PROSITE" id="PS51184"/>
    </source>
</evidence>
<dbReference type="AlphaFoldDB" id="A0A9Q0SYK6"/>
<dbReference type="InterPro" id="IPR003349">
    <property type="entry name" value="JmjN"/>
</dbReference>
<dbReference type="GO" id="GO:0000785">
    <property type="term" value="C:chromatin"/>
    <property type="evidence" value="ECO:0007669"/>
    <property type="project" value="TreeGrafter"/>
</dbReference>
<dbReference type="SUPFAM" id="SSF51197">
    <property type="entry name" value="Clavaminate synthase-like"/>
    <property type="match status" value="1"/>
</dbReference>
<evidence type="ECO:0000256" key="3">
    <source>
        <dbReference type="SAM" id="MobiDB-lite"/>
    </source>
</evidence>
<feature type="compositionally biased region" description="Basic and acidic residues" evidence="3">
    <location>
        <begin position="726"/>
        <end position="745"/>
    </location>
</feature>
<sequence>MGTELIRVHVKEENDDIPSVPPGFESFAAFNLQRVQDGEKQESNATSCSATASASESQSVKMDTEFEDEAKVTRSLRHRPWIKYEDFNLSLRPRLPKGVVRGCPQCSNCQKVMVGTATTYLAALPKGGFVSARWHPESAHKPEIEDAPVFYPTEEEFEDTLKYIDSIRPKAEQYGICRIVPPSSWKPPCPLKEKTIWEGSTFATRVQRVDKLQNRDSMRKMSTMSNHTRKKRRKCMRIAVDCGTDSGSISGSNDAGVCEAERFGFEPGPLFTLDTFQKYADDFKAQYFRKNENTINKGGDMTMFQKTCEPTLDNIEGEYWRIVEKATEEIEVLYGADLETGVFGSGFPKTSNEVSSTTNDRYTKSGWNLNNFPRLPGSILSFESGDISGVLVPWLYIGMCFSSFCWHVEDHHLYSLNYMHWGAQKMWYGVPGKDAIKLEETMRKHLPDLFEEQPDLLHKLVTQLSPNILRSEGVPVYRCVQNSGEFVLTFPRAYHSGFNCGFNCAEAVNVAPVDWLPHGQTAIELYCEQRRRTSISHDKLLLGAAREAVRAHWELNLLKRNTLDNLRWKDVCGKNGMLAIAFKERVETERVRRQFLCTSSPTLKMESDFDATSERECSVCLFDLHLSAAGCHCSPDKFACLTHAKQLCSCAWGAKFFLFRYDISELNILLEALEGKLSAVYRWARLDLGLALTNQIALEEEKKPPEGSPSKDVRASSVAHSSFQVIERDNDNFEAKPKRPGFRET</sequence>
<feature type="region of interest" description="Disordered" evidence="3">
    <location>
        <begin position="38"/>
        <end position="66"/>
    </location>
</feature>
<proteinExistence type="predicted"/>
<gene>
    <name evidence="6" type="ORF">OIU85_004839</name>
</gene>
<feature type="compositionally biased region" description="Low complexity" evidence="3">
    <location>
        <begin position="43"/>
        <end position="59"/>
    </location>
</feature>
<dbReference type="Pfam" id="PF02375">
    <property type="entry name" value="JmjN"/>
    <property type="match status" value="1"/>
</dbReference>
<dbReference type="InterPro" id="IPR003347">
    <property type="entry name" value="JmjC_dom"/>
</dbReference>
<dbReference type="Proteomes" id="UP001151529">
    <property type="component" value="Chromosome 13"/>
</dbReference>
<protein>
    <recommendedName>
        <fullName evidence="8">JmjC domain-containing protein</fullName>
    </recommendedName>
</protein>
<dbReference type="PANTHER" id="PTHR10694">
    <property type="entry name" value="LYSINE-SPECIFIC DEMETHYLASE"/>
    <property type="match status" value="1"/>
</dbReference>
<accession>A0A9Q0SYK6</accession>
<feature type="domain" description="JmjC" evidence="5">
    <location>
        <begin position="361"/>
        <end position="527"/>
    </location>
</feature>
<organism evidence="6 7">
    <name type="scientific">Salix viminalis</name>
    <name type="common">Common osier</name>
    <name type="synonym">Basket willow</name>
    <dbReference type="NCBI Taxonomy" id="40686"/>
    <lineage>
        <taxon>Eukaryota</taxon>
        <taxon>Viridiplantae</taxon>
        <taxon>Streptophyta</taxon>
        <taxon>Embryophyta</taxon>
        <taxon>Tracheophyta</taxon>
        <taxon>Spermatophyta</taxon>
        <taxon>Magnoliopsida</taxon>
        <taxon>eudicotyledons</taxon>
        <taxon>Gunneridae</taxon>
        <taxon>Pentapetalae</taxon>
        <taxon>rosids</taxon>
        <taxon>fabids</taxon>
        <taxon>Malpighiales</taxon>
        <taxon>Salicaceae</taxon>
        <taxon>Saliceae</taxon>
        <taxon>Salix</taxon>
    </lineage>
</organism>
<feature type="compositionally biased region" description="Basic and acidic residues" evidence="3">
    <location>
        <begin position="699"/>
        <end position="714"/>
    </location>
</feature>
<name>A0A9Q0SYK6_SALVM</name>
<dbReference type="SMART" id="SM00558">
    <property type="entry name" value="JmjC"/>
    <property type="match status" value="1"/>
</dbReference>
<feature type="region of interest" description="Disordered" evidence="3">
    <location>
        <begin position="699"/>
        <end position="745"/>
    </location>
</feature>
<dbReference type="SMART" id="SM00545">
    <property type="entry name" value="JmjN"/>
    <property type="match status" value="1"/>
</dbReference>
<dbReference type="Gene3D" id="2.60.120.650">
    <property type="entry name" value="Cupin"/>
    <property type="match status" value="1"/>
</dbReference>
<keyword evidence="7" id="KW-1185">Reference proteome</keyword>
<dbReference type="GO" id="GO:0005634">
    <property type="term" value="C:nucleus"/>
    <property type="evidence" value="ECO:0007669"/>
    <property type="project" value="UniProtKB-SubCell"/>
</dbReference>
<comment type="subcellular location">
    <subcellularLocation>
        <location evidence="1">Nucleus</location>
    </subcellularLocation>
</comment>
<evidence type="ECO:0000259" key="4">
    <source>
        <dbReference type="PROSITE" id="PS51183"/>
    </source>
</evidence>
<evidence type="ECO:0008006" key="8">
    <source>
        <dbReference type="Google" id="ProtNLM"/>
    </source>
</evidence>